<dbReference type="AlphaFoldDB" id="A0AAJ5UB62"/>
<evidence type="ECO:0000313" key="2">
    <source>
        <dbReference type="EMBL" id="WBG92015.1"/>
    </source>
</evidence>
<protein>
    <submittedName>
        <fullName evidence="2">Uncharacterized protein</fullName>
    </submittedName>
</protein>
<reference evidence="2 3" key="1">
    <citation type="journal article" date="2022" name="J Glob Antimicrob Resist">
        <title>First complete genome of a multidrug resistant strain of the novel human pathogen Kalamiella piersonii (GABEKP28) identified in human saliva.</title>
        <authorList>
            <person name="McDonagh F."/>
            <person name="Singh N.K."/>
            <person name="Venkateswaran K."/>
            <person name="Lonappan A.M."/>
            <person name="Hallahan B."/>
            <person name="Tuohy A."/>
            <person name="Burke L."/>
            <person name="Kovarova A."/>
            <person name="Miliotis G."/>
        </authorList>
    </citation>
    <scope>NUCLEOTIDE SEQUENCE [LARGE SCALE GENOMIC DNA]</scope>
    <source>
        <strain evidence="2 3">GABEKP28</strain>
    </source>
</reference>
<feature type="region of interest" description="Disordered" evidence="1">
    <location>
        <begin position="25"/>
        <end position="49"/>
    </location>
</feature>
<proteinExistence type="predicted"/>
<organism evidence="2 3">
    <name type="scientific">Pantoea piersonii</name>
    <dbReference type="NCBI Taxonomy" id="2364647"/>
    <lineage>
        <taxon>Bacteria</taxon>
        <taxon>Pseudomonadati</taxon>
        <taxon>Pseudomonadota</taxon>
        <taxon>Gammaproteobacteria</taxon>
        <taxon>Enterobacterales</taxon>
        <taxon>Erwiniaceae</taxon>
        <taxon>Pantoea</taxon>
    </lineage>
</organism>
<evidence type="ECO:0000256" key="1">
    <source>
        <dbReference type="SAM" id="MobiDB-lite"/>
    </source>
</evidence>
<sequence length="49" mass="5573">MRKSSSTFSQWQQWLSFSAFTLAGTGFEGSVPPQPEKKQAARRRRTPQS</sequence>
<dbReference type="RefSeq" id="WP_269950037.1">
    <property type="nucleotide sequence ID" value="NZ_CP104758.1"/>
</dbReference>
<gene>
    <name evidence="2" type="ORF">N5580_05600</name>
</gene>
<keyword evidence="3" id="KW-1185">Reference proteome</keyword>
<dbReference type="KEGG" id="kpie:N5580_05600"/>
<feature type="compositionally biased region" description="Basic residues" evidence="1">
    <location>
        <begin position="40"/>
        <end position="49"/>
    </location>
</feature>
<dbReference type="Proteomes" id="UP001211544">
    <property type="component" value="Chromosome"/>
</dbReference>
<evidence type="ECO:0000313" key="3">
    <source>
        <dbReference type="Proteomes" id="UP001211544"/>
    </source>
</evidence>
<name>A0AAJ5UB62_9GAMM</name>
<accession>A0AAJ5UB62</accession>
<dbReference type="EMBL" id="CP104758">
    <property type="protein sequence ID" value="WBG92015.1"/>
    <property type="molecule type" value="Genomic_DNA"/>
</dbReference>